<reference evidence="7" key="1">
    <citation type="submission" date="2020-05" db="EMBL/GenBank/DDBJ databases">
        <authorList>
            <person name="Chiriac C."/>
            <person name="Salcher M."/>
            <person name="Ghai R."/>
            <person name="Kavagutti S V."/>
        </authorList>
    </citation>
    <scope>NUCLEOTIDE SEQUENCE</scope>
</reference>
<dbReference type="PANTHER" id="PTHR30474">
    <property type="entry name" value="CELL CYCLE PROTEIN"/>
    <property type="match status" value="1"/>
</dbReference>
<evidence type="ECO:0000256" key="2">
    <source>
        <dbReference type="ARBA" id="ARBA00022692"/>
    </source>
</evidence>
<dbReference type="PANTHER" id="PTHR30474:SF3">
    <property type="entry name" value="PEPTIDOGLYCAN GLYCOSYLTRANSFERASE RODA"/>
    <property type="match status" value="1"/>
</dbReference>
<dbReference type="GO" id="GO:0032153">
    <property type="term" value="C:cell division site"/>
    <property type="evidence" value="ECO:0007669"/>
    <property type="project" value="TreeGrafter"/>
</dbReference>
<organism evidence="7">
    <name type="scientific">freshwater metagenome</name>
    <dbReference type="NCBI Taxonomy" id="449393"/>
    <lineage>
        <taxon>unclassified sequences</taxon>
        <taxon>metagenomes</taxon>
        <taxon>ecological metagenomes</taxon>
    </lineage>
</organism>
<dbReference type="GO" id="GO:0015648">
    <property type="term" value="F:lipid-linked peptidoglycan transporter activity"/>
    <property type="evidence" value="ECO:0007669"/>
    <property type="project" value="TreeGrafter"/>
</dbReference>
<sequence length="464" mass="49724">MSRPPSLVPGQPTRRNTELGLIVLALVIGLAAWANVDLAILGTLTPEFAPVAIGACTLALIAHLAVRFLAAYADPVLLPTVLLLNLLGLTMIHRLDLGEAARSASNNVPAPVPDVTSQLTWTALGVVLFVSALLAVRDHRRLQRYTYTALFAGLLLLLLPLAPGIGATINGATLWVRVGPLSFQPAELAKILLTIFFAGYLVMKRDSLALVRSKFLFLELPRGRDLGPLLVAWFISLGVLVFERDLGTSLLFFGLFIGMLYIATQRWSWVVLGGLLFAVGSVGAYFAFNHVRVRVQVWLDPFAYQSEQGYQIVQSIFGFASGGLLGSGWGQGFPLFVPYAKSDFIISAFGEELGFTGLAGIVVLYAIIVTRGMRASVACRDSFGTLLAAGLSIVLALQVFVVVGGVTRLIPLTGLTTPFLAAGGSALVANWMMVALLMRISDTSRRPASMVVSPDDALTQVMRL</sequence>
<dbReference type="GO" id="GO:0005886">
    <property type="term" value="C:plasma membrane"/>
    <property type="evidence" value="ECO:0007669"/>
    <property type="project" value="TreeGrafter"/>
</dbReference>
<feature type="transmembrane region" description="Helical" evidence="6">
    <location>
        <begin position="21"/>
        <end position="42"/>
    </location>
</feature>
<dbReference type="InterPro" id="IPR001182">
    <property type="entry name" value="FtsW/RodA"/>
</dbReference>
<accession>A0A6J7NIZ2</accession>
<keyword evidence="5 6" id="KW-0472">Membrane</keyword>
<evidence type="ECO:0000256" key="4">
    <source>
        <dbReference type="ARBA" id="ARBA00022989"/>
    </source>
</evidence>
<dbReference type="Pfam" id="PF01098">
    <property type="entry name" value="FTSW_RODA_SPOVE"/>
    <property type="match status" value="1"/>
</dbReference>
<feature type="transmembrane region" description="Helical" evidence="6">
    <location>
        <begin position="76"/>
        <end position="95"/>
    </location>
</feature>
<feature type="transmembrane region" description="Helical" evidence="6">
    <location>
        <begin position="269"/>
        <end position="288"/>
    </location>
</feature>
<feature type="transmembrane region" description="Helical" evidence="6">
    <location>
        <begin position="419"/>
        <end position="440"/>
    </location>
</feature>
<proteinExistence type="predicted"/>
<dbReference type="EMBL" id="CAFBOZ010000009">
    <property type="protein sequence ID" value="CAB4992295.1"/>
    <property type="molecule type" value="Genomic_DNA"/>
</dbReference>
<keyword evidence="2 6" id="KW-0812">Transmembrane</keyword>
<feature type="transmembrane region" description="Helical" evidence="6">
    <location>
        <begin position="385"/>
        <end position="407"/>
    </location>
</feature>
<dbReference type="GO" id="GO:0008360">
    <property type="term" value="P:regulation of cell shape"/>
    <property type="evidence" value="ECO:0007669"/>
    <property type="project" value="UniProtKB-KW"/>
</dbReference>
<gene>
    <name evidence="7" type="ORF">UFOPK3992_00119</name>
</gene>
<evidence type="ECO:0000313" key="7">
    <source>
        <dbReference type="EMBL" id="CAB4992295.1"/>
    </source>
</evidence>
<feature type="transmembrane region" description="Helical" evidence="6">
    <location>
        <begin position="181"/>
        <end position="202"/>
    </location>
</feature>
<keyword evidence="4 6" id="KW-1133">Transmembrane helix</keyword>
<evidence type="ECO:0000256" key="1">
    <source>
        <dbReference type="ARBA" id="ARBA00004141"/>
    </source>
</evidence>
<name>A0A6J7NIZ2_9ZZZZ</name>
<evidence type="ECO:0000256" key="6">
    <source>
        <dbReference type="SAM" id="Phobius"/>
    </source>
</evidence>
<evidence type="ECO:0000256" key="3">
    <source>
        <dbReference type="ARBA" id="ARBA00022960"/>
    </source>
</evidence>
<feature type="transmembrane region" description="Helical" evidence="6">
    <location>
        <begin position="148"/>
        <end position="169"/>
    </location>
</feature>
<feature type="transmembrane region" description="Helical" evidence="6">
    <location>
        <begin position="115"/>
        <end position="136"/>
    </location>
</feature>
<evidence type="ECO:0000256" key="5">
    <source>
        <dbReference type="ARBA" id="ARBA00023136"/>
    </source>
</evidence>
<protein>
    <submittedName>
        <fullName evidence="7">Unannotated protein</fullName>
    </submittedName>
</protein>
<dbReference type="AlphaFoldDB" id="A0A6J7NIZ2"/>
<dbReference type="GO" id="GO:0051301">
    <property type="term" value="P:cell division"/>
    <property type="evidence" value="ECO:0007669"/>
    <property type="project" value="InterPro"/>
</dbReference>
<feature type="transmembrane region" description="Helical" evidence="6">
    <location>
        <begin position="246"/>
        <end position="262"/>
    </location>
</feature>
<feature type="transmembrane region" description="Helical" evidence="6">
    <location>
        <begin position="48"/>
        <end position="69"/>
    </location>
</feature>
<keyword evidence="3" id="KW-0133">Cell shape</keyword>
<comment type="subcellular location">
    <subcellularLocation>
        <location evidence="1">Membrane</location>
        <topology evidence="1">Multi-pass membrane protein</topology>
    </subcellularLocation>
</comment>
<feature type="transmembrane region" description="Helical" evidence="6">
    <location>
        <begin position="353"/>
        <end position="373"/>
    </location>
</feature>